<evidence type="ECO:0000313" key="3">
    <source>
        <dbReference type="Proteomes" id="UP001165083"/>
    </source>
</evidence>
<name>A0A9W6TQF5_9STRA</name>
<proteinExistence type="predicted"/>
<protein>
    <submittedName>
        <fullName evidence="2">Unnamed protein product</fullName>
    </submittedName>
</protein>
<gene>
    <name evidence="2" type="ORF">Plil01_000619500</name>
</gene>
<evidence type="ECO:0000313" key="2">
    <source>
        <dbReference type="EMBL" id="GMF17084.1"/>
    </source>
</evidence>
<dbReference type="AlphaFoldDB" id="A0A9W6TQF5"/>
<comment type="caution">
    <text evidence="2">The sequence shown here is derived from an EMBL/GenBank/DDBJ whole genome shotgun (WGS) entry which is preliminary data.</text>
</comment>
<feature type="compositionally biased region" description="Basic and acidic residues" evidence="1">
    <location>
        <begin position="1"/>
        <end position="12"/>
    </location>
</feature>
<reference evidence="2" key="1">
    <citation type="submission" date="2023-04" db="EMBL/GenBank/DDBJ databases">
        <title>Phytophthora lilii NBRC 32176.</title>
        <authorList>
            <person name="Ichikawa N."/>
            <person name="Sato H."/>
            <person name="Tonouchi N."/>
        </authorList>
    </citation>
    <scope>NUCLEOTIDE SEQUENCE</scope>
    <source>
        <strain evidence="2">NBRC 32176</strain>
    </source>
</reference>
<organism evidence="2 3">
    <name type="scientific">Phytophthora lilii</name>
    <dbReference type="NCBI Taxonomy" id="2077276"/>
    <lineage>
        <taxon>Eukaryota</taxon>
        <taxon>Sar</taxon>
        <taxon>Stramenopiles</taxon>
        <taxon>Oomycota</taxon>
        <taxon>Peronosporomycetes</taxon>
        <taxon>Peronosporales</taxon>
        <taxon>Peronosporaceae</taxon>
        <taxon>Phytophthora</taxon>
    </lineage>
</organism>
<keyword evidence="3" id="KW-1185">Reference proteome</keyword>
<feature type="compositionally biased region" description="Polar residues" evidence="1">
    <location>
        <begin position="13"/>
        <end position="24"/>
    </location>
</feature>
<dbReference type="OrthoDB" id="10568113at2759"/>
<sequence>MTLAEEHHRQTDSADNARTTSQFVSERRKIQIAQRRSRYVAKARLKREALRQQVHKLSTDLEHMRHIRELAKEKEKKTNTFALGAWRAAAAHQKDRRMEAQDTQRQLKAAVIRQSKLIHQLETSHGYYAAKCGVESLVSCGKEEKTCTALLKTFVIDLEYLPESIGERVDSIKHTMISPENGRETWNQHESLF</sequence>
<feature type="region of interest" description="Disordered" evidence="1">
    <location>
        <begin position="1"/>
        <end position="26"/>
    </location>
</feature>
<dbReference type="EMBL" id="BSXW01000270">
    <property type="protein sequence ID" value="GMF17084.1"/>
    <property type="molecule type" value="Genomic_DNA"/>
</dbReference>
<accession>A0A9W6TQF5</accession>
<dbReference type="Proteomes" id="UP001165083">
    <property type="component" value="Unassembled WGS sequence"/>
</dbReference>
<evidence type="ECO:0000256" key="1">
    <source>
        <dbReference type="SAM" id="MobiDB-lite"/>
    </source>
</evidence>